<gene>
    <name evidence="1" type="ORF">FHS57_005095</name>
</gene>
<dbReference type="AlphaFoldDB" id="A0A7W5ZQ85"/>
<name>A0A7W5ZQ85_9BACT</name>
<dbReference type="EMBL" id="JACIBY010000014">
    <property type="protein sequence ID" value="MBB3841074.1"/>
    <property type="molecule type" value="Genomic_DNA"/>
</dbReference>
<reference evidence="1 2" key="1">
    <citation type="submission" date="2020-08" db="EMBL/GenBank/DDBJ databases">
        <title>Genomic Encyclopedia of Type Strains, Phase IV (KMG-IV): sequencing the most valuable type-strain genomes for metagenomic binning, comparative biology and taxonomic classification.</title>
        <authorList>
            <person name="Goeker M."/>
        </authorList>
    </citation>
    <scope>NUCLEOTIDE SEQUENCE [LARGE SCALE GENOMIC DNA]</scope>
    <source>
        <strain evidence="1 2">DSM 17976</strain>
    </source>
</reference>
<dbReference type="RefSeq" id="WP_183978492.1">
    <property type="nucleotide sequence ID" value="NZ_JACIBY010000014.1"/>
</dbReference>
<protein>
    <submittedName>
        <fullName evidence="1">Uncharacterized protein</fullName>
    </submittedName>
</protein>
<evidence type="ECO:0000313" key="2">
    <source>
        <dbReference type="Proteomes" id="UP000541352"/>
    </source>
</evidence>
<evidence type="ECO:0000313" key="1">
    <source>
        <dbReference type="EMBL" id="MBB3841074.1"/>
    </source>
</evidence>
<accession>A0A7W5ZQ85</accession>
<comment type="caution">
    <text evidence="1">The sequence shown here is derived from an EMBL/GenBank/DDBJ whole genome shotgun (WGS) entry which is preliminary data.</text>
</comment>
<dbReference type="Proteomes" id="UP000541352">
    <property type="component" value="Unassembled WGS sequence"/>
</dbReference>
<sequence>MHKLLVLVLGIFLISCDSKELTDEQLKRLIYSKLHSEKVVPNTTKDSLFDFIYRFDFDHDRDSTEIGVYREIEDNKHLTVLDLFTYVDGDLKRILSDTVSSERYFHRISAIQQENQNFVIIWENPYGGSSGNKPLWFRRYFEYKKDLMTELPISNDIKEIQGGSFWHDLKPTMIVRNEDIGQSYELILSNDLLNIKPIQHGSPNKAMIECLEDSLGQVEKLLYTNPKLKQVKSLKFANFLYNKSIIGDTIKMKMNERIIICGCSDFKLFQWEINGKLPVADDSTFKNRFLTAKRTGISKIYLDKYSNEGVYLKVTN</sequence>
<keyword evidence="2" id="KW-1185">Reference proteome</keyword>
<organism evidence="1 2">
    <name type="scientific">Runella defluvii</name>
    <dbReference type="NCBI Taxonomy" id="370973"/>
    <lineage>
        <taxon>Bacteria</taxon>
        <taxon>Pseudomonadati</taxon>
        <taxon>Bacteroidota</taxon>
        <taxon>Cytophagia</taxon>
        <taxon>Cytophagales</taxon>
        <taxon>Spirosomataceae</taxon>
        <taxon>Runella</taxon>
    </lineage>
</organism>
<proteinExistence type="predicted"/>
<dbReference type="PROSITE" id="PS51257">
    <property type="entry name" value="PROKAR_LIPOPROTEIN"/>
    <property type="match status" value="1"/>
</dbReference>